<protein>
    <submittedName>
        <fullName evidence="2">Uncharacterized protein</fullName>
    </submittedName>
</protein>
<accession>A0A8S5SMX5</accession>
<name>A0A8S5SMX5_9CAUD</name>
<reference evidence="2" key="1">
    <citation type="journal article" date="2021" name="Proc. Natl. Acad. Sci. U.S.A.">
        <title>A Catalog of Tens of Thousands of Viruses from Human Metagenomes Reveals Hidden Associations with Chronic Diseases.</title>
        <authorList>
            <person name="Tisza M.J."/>
            <person name="Buck C.B."/>
        </authorList>
    </citation>
    <scope>NUCLEOTIDE SEQUENCE</scope>
    <source>
        <strain evidence="2">CteZR38</strain>
    </source>
</reference>
<proteinExistence type="predicted"/>
<sequence>MHPNNIILPYIIIIMSFIFFHKKDKIIKYFIPFNI</sequence>
<evidence type="ECO:0000256" key="1">
    <source>
        <dbReference type="SAM" id="Phobius"/>
    </source>
</evidence>
<keyword evidence="1" id="KW-0812">Transmembrane</keyword>
<dbReference type="EMBL" id="BK032636">
    <property type="protein sequence ID" value="DAF52405.1"/>
    <property type="molecule type" value="Genomic_DNA"/>
</dbReference>
<evidence type="ECO:0000313" key="2">
    <source>
        <dbReference type="EMBL" id="DAF52405.1"/>
    </source>
</evidence>
<keyword evidence="1" id="KW-1133">Transmembrane helix</keyword>
<keyword evidence="1" id="KW-0472">Membrane</keyword>
<feature type="transmembrane region" description="Helical" evidence="1">
    <location>
        <begin position="6"/>
        <end position="21"/>
    </location>
</feature>
<organism evidence="2">
    <name type="scientific">Siphoviridae sp. cteZR38</name>
    <dbReference type="NCBI Taxonomy" id="2827906"/>
    <lineage>
        <taxon>Viruses</taxon>
        <taxon>Duplodnaviria</taxon>
        <taxon>Heunggongvirae</taxon>
        <taxon>Uroviricota</taxon>
        <taxon>Caudoviricetes</taxon>
    </lineage>
</organism>